<accession>A0A166JMD8</accession>
<dbReference type="EMBL" id="LUXM01000018">
    <property type="protein sequence ID" value="KZU96704.1"/>
    <property type="molecule type" value="Genomic_DNA"/>
</dbReference>
<dbReference type="AlphaFoldDB" id="A0A166JMD8"/>
<name>A0A166JMD8_LACPN</name>
<gene>
    <name evidence="1" type="ORF">Lp19_0680</name>
</gene>
<reference evidence="1 2" key="1">
    <citation type="submission" date="2016-03" db="EMBL/GenBank/DDBJ databases">
        <title>Comparative genomics of 54 Lactobacillus plantarum strains reveals genomic uncoupling from niche constraints.</title>
        <authorList>
            <person name="Martino M.E."/>
        </authorList>
    </citation>
    <scope>NUCLEOTIDE SEQUENCE [LARGE SCALE GENOMIC DNA]</scope>
    <source>
        <strain evidence="1 2">19.1</strain>
    </source>
</reference>
<dbReference type="Proteomes" id="UP000076882">
    <property type="component" value="Unassembled WGS sequence"/>
</dbReference>
<evidence type="ECO:0000313" key="2">
    <source>
        <dbReference type="Proteomes" id="UP000076882"/>
    </source>
</evidence>
<dbReference type="PATRIC" id="fig|1590.198.peg.1558"/>
<evidence type="ECO:0000313" key="1">
    <source>
        <dbReference type="EMBL" id="KZU96704.1"/>
    </source>
</evidence>
<organism evidence="1 2">
    <name type="scientific">Lactiplantibacillus plantarum</name>
    <name type="common">Lactobacillus plantarum</name>
    <dbReference type="NCBI Taxonomy" id="1590"/>
    <lineage>
        <taxon>Bacteria</taxon>
        <taxon>Bacillati</taxon>
        <taxon>Bacillota</taxon>
        <taxon>Bacilli</taxon>
        <taxon>Lactobacillales</taxon>
        <taxon>Lactobacillaceae</taxon>
        <taxon>Lactiplantibacillus</taxon>
    </lineage>
</organism>
<sequence>MDCDPISITTAPQITPADVLLVDLTPFSAGLINNNPSPLDA</sequence>
<proteinExistence type="predicted"/>
<protein>
    <submittedName>
        <fullName evidence="1">Uncharacterized protein</fullName>
    </submittedName>
</protein>
<comment type="caution">
    <text evidence="1">The sequence shown here is derived from an EMBL/GenBank/DDBJ whole genome shotgun (WGS) entry which is preliminary data.</text>
</comment>